<dbReference type="PROSITE" id="PS50127">
    <property type="entry name" value="UBC_2"/>
    <property type="match status" value="1"/>
</dbReference>
<dbReference type="Gene3D" id="3.10.110.10">
    <property type="entry name" value="Ubiquitin Conjugating Enzyme"/>
    <property type="match status" value="1"/>
</dbReference>
<feature type="transmembrane region" description="Helical" evidence="1">
    <location>
        <begin position="194"/>
        <end position="212"/>
    </location>
</feature>
<evidence type="ECO:0000256" key="1">
    <source>
        <dbReference type="SAM" id="Phobius"/>
    </source>
</evidence>
<dbReference type="PANTHER" id="PTHR24067">
    <property type="entry name" value="UBIQUITIN-CONJUGATING ENZYME E2"/>
    <property type="match status" value="1"/>
</dbReference>
<reference evidence="3" key="1">
    <citation type="submission" date="2021-01" db="EMBL/GenBank/DDBJ databases">
        <authorList>
            <person name="Corre E."/>
            <person name="Pelletier E."/>
            <person name="Niang G."/>
            <person name="Scheremetjew M."/>
            <person name="Finn R."/>
            <person name="Kale V."/>
            <person name="Holt S."/>
            <person name="Cochrane G."/>
            <person name="Meng A."/>
            <person name="Brown T."/>
            <person name="Cohen L."/>
        </authorList>
    </citation>
    <scope>NUCLEOTIDE SEQUENCE</scope>
    <source>
        <strain evidence="3">WS</strain>
    </source>
</reference>
<dbReference type="EMBL" id="HBGD01003956">
    <property type="protein sequence ID" value="CAD9080013.1"/>
    <property type="molecule type" value="Transcribed_RNA"/>
</dbReference>
<accession>A0A7S1KNP0</accession>
<protein>
    <recommendedName>
        <fullName evidence="2">UBC core domain-containing protein</fullName>
    </recommendedName>
</protein>
<dbReference type="Pfam" id="PF00179">
    <property type="entry name" value="UQ_con"/>
    <property type="match status" value="1"/>
</dbReference>
<name>A0A7S1KNP0_9EUKA</name>
<dbReference type="InterPro" id="IPR000608">
    <property type="entry name" value="UBC"/>
</dbReference>
<proteinExistence type="predicted"/>
<dbReference type="AlphaFoldDB" id="A0A7S1KNP0"/>
<keyword evidence="1" id="KW-1133">Transmembrane helix</keyword>
<dbReference type="InterPro" id="IPR016135">
    <property type="entry name" value="UBQ-conjugating_enzyme/RWD"/>
</dbReference>
<sequence>MTPSPTKECIRRLQREYQQIQKNPPPNISARPLENNITTWYYVIHSLTDTPYSGYYFGKIQFPYNYPYKPPSILMLTPNGRFHVNQRLCLSMSDFHPESWNPMWSVSSILTGLLSFMQEDKSTHGSIECSDPKRRQLAQESLQWNINQALFRELFPELTERIKEELTHSVFREKRKQKEQRERQLNEPLDWSRFFMYFGVFVMAGMVIFYIAW</sequence>
<dbReference type="FunFam" id="3.10.110.10:FF:000109">
    <property type="entry name" value="Ubiquitin-conjugating enzyme E2 J2-like"/>
    <property type="match status" value="1"/>
</dbReference>
<evidence type="ECO:0000259" key="2">
    <source>
        <dbReference type="PROSITE" id="PS50127"/>
    </source>
</evidence>
<organism evidence="3">
    <name type="scientific">Percolomonas cosmopolitus</name>
    <dbReference type="NCBI Taxonomy" id="63605"/>
    <lineage>
        <taxon>Eukaryota</taxon>
        <taxon>Discoba</taxon>
        <taxon>Heterolobosea</taxon>
        <taxon>Tetramitia</taxon>
        <taxon>Eutetramitia</taxon>
        <taxon>Percolomonadidae</taxon>
        <taxon>Percolomonas</taxon>
    </lineage>
</organism>
<evidence type="ECO:0000313" key="3">
    <source>
        <dbReference type="EMBL" id="CAD9080013.1"/>
    </source>
</evidence>
<dbReference type="SUPFAM" id="SSF54495">
    <property type="entry name" value="UBC-like"/>
    <property type="match status" value="1"/>
</dbReference>
<dbReference type="SMART" id="SM00212">
    <property type="entry name" value="UBCc"/>
    <property type="match status" value="1"/>
</dbReference>
<dbReference type="InterPro" id="IPR050113">
    <property type="entry name" value="Ub_conjugating_enzyme"/>
</dbReference>
<feature type="domain" description="UBC core" evidence="2">
    <location>
        <begin position="8"/>
        <end position="164"/>
    </location>
</feature>
<keyword evidence="1" id="KW-0472">Membrane</keyword>
<gene>
    <name evidence="3" type="ORF">PCOS0759_LOCUS3253</name>
</gene>
<keyword evidence="1" id="KW-0812">Transmembrane</keyword>
<dbReference type="CDD" id="cd23799">
    <property type="entry name" value="UBCc_UBE2J"/>
    <property type="match status" value="1"/>
</dbReference>